<reference evidence="11" key="1">
    <citation type="submission" date="2020-01" db="EMBL/GenBank/DDBJ databases">
        <title>Genome Sequencing of Three Apophysomyces-Like Fungal Strains Confirms a Novel Fungal Genus in the Mucoromycota with divergent Burkholderia-like Endosymbiotic Bacteria.</title>
        <authorList>
            <person name="Stajich J.E."/>
            <person name="Macias A.M."/>
            <person name="Carter-House D."/>
            <person name="Lovett B."/>
            <person name="Kasson L.R."/>
            <person name="Berry K."/>
            <person name="Grigoriev I."/>
            <person name="Chang Y."/>
            <person name="Spatafora J."/>
            <person name="Kasson M.T."/>
        </authorList>
    </citation>
    <scope>NUCLEOTIDE SEQUENCE</scope>
    <source>
        <strain evidence="11">NRRL A-21654</strain>
    </source>
</reference>
<sequence length="470" mass="51378">MAQKTKDRKPSISLADRILADSLFPSIGNGTNKNQSDDPLESQIWRMYTNAKDTLPNGSRLENLTWRLMAMTLTKKKPSESEPSSPPCTPAAITATNTTSIKTEMKEPQKEMWAECPAITIPSYSSWLDDDHHDNSSRYHSMPTILEHDYISNYPTAEPTISHYTQPIYLTPTEEYPDQHDHNTDESNKNNSRSGFAYSASLPISHPLVNHWSMAPSSSVLPSPPLPKSPDTILPYSSTSTPTPAPLTEASPQESSRNKAQCANCKTTTTPLWRKDPQGQTLCNACGLFLKLHGVVRPLRLKTDVIKKRNRTKQKPKSPGHVPPSSPSSIAATTGQSTDACSSVSITEDPTPQPIRPTLHKRQRRYHSYCGSHPSSSFSPSPTSSLMTPLSPSSSSSSSSYASTPSTPPHQICHPSMLENIGMHLGHLPADLLSVIASAASFHAANKQHEPPSAIWNDPSIFQPSPSHAP</sequence>
<dbReference type="InterPro" id="IPR013860">
    <property type="entry name" value="AreA_GATA"/>
</dbReference>
<keyword evidence="4" id="KW-0862">Zinc</keyword>
<dbReference type="EMBL" id="JABAYA010000159">
    <property type="protein sequence ID" value="KAF7723232.1"/>
    <property type="molecule type" value="Genomic_DNA"/>
</dbReference>
<keyword evidence="6" id="KW-0804">Transcription</keyword>
<keyword evidence="3 8" id="KW-0863">Zinc-finger</keyword>
<dbReference type="GO" id="GO:0045944">
    <property type="term" value="P:positive regulation of transcription by RNA polymerase II"/>
    <property type="evidence" value="ECO:0007669"/>
    <property type="project" value="TreeGrafter"/>
</dbReference>
<dbReference type="PANTHER" id="PTHR10071">
    <property type="entry name" value="TRANSCRIPTION FACTOR GATA FAMILY MEMBER"/>
    <property type="match status" value="1"/>
</dbReference>
<keyword evidence="5" id="KW-0805">Transcription regulation</keyword>
<dbReference type="FunFam" id="3.30.50.10:FF:000007">
    <property type="entry name" value="Nitrogen regulatory AreA, N-terminal"/>
    <property type="match status" value="1"/>
</dbReference>
<dbReference type="SUPFAM" id="SSF57716">
    <property type="entry name" value="Glucocorticoid receptor-like (DNA-binding domain)"/>
    <property type="match status" value="1"/>
</dbReference>
<feature type="region of interest" description="Disordered" evidence="9">
    <location>
        <begin position="304"/>
        <end position="412"/>
    </location>
</feature>
<dbReference type="AlphaFoldDB" id="A0A8H7BN78"/>
<comment type="caution">
    <text evidence="11">The sequence shown here is derived from an EMBL/GenBank/DDBJ whole genome shotgun (WGS) entry which is preliminary data.</text>
</comment>
<evidence type="ECO:0000256" key="4">
    <source>
        <dbReference type="ARBA" id="ARBA00022833"/>
    </source>
</evidence>
<evidence type="ECO:0000256" key="9">
    <source>
        <dbReference type="SAM" id="MobiDB-lite"/>
    </source>
</evidence>
<name>A0A8H7BN78_9FUNG</name>
<dbReference type="OrthoDB" id="515401at2759"/>
<feature type="compositionally biased region" description="Polar residues" evidence="9">
    <location>
        <begin position="330"/>
        <end position="350"/>
    </location>
</feature>
<dbReference type="GO" id="GO:0000978">
    <property type="term" value="F:RNA polymerase II cis-regulatory region sequence-specific DNA binding"/>
    <property type="evidence" value="ECO:0007669"/>
    <property type="project" value="TreeGrafter"/>
</dbReference>
<feature type="compositionally biased region" description="Low complexity" evidence="9">
    <location>
        <begin position="372"/>
        <end position="405"/>
    </location>
</feature>
<keyword evidence="12" id="KW-1185">Reference proteome</keyword>
<dbReference type="PROSITE" id="PS00344">
    <property type="entry name" value="GATA_ZN_FINGER_1"/>
    <property type="match status" value="1"/>
</dbReference>
<feature type="compositionally biased region" description="Polar residues" evidence="9">
    <location>
        <begin position="460"/>
        <end position="470"/>
    </location>
</feature>
<dbReference type="InterPro" id="IPR000679">
    <property type="entry name" value="Znf_GATA"/>
</dbReference>
<dbReference type="SMART" id="SM00401">
    <property type="entry name" value="ZnF_GATA"/>
    <property type="match status" value="1"/>
</dbReference>
<organism evidence="11 12">
    <name type="scientific">Apophysomyces ossiformis</name>
    <dbReference type="NCBI Taxonomy" id="679940"/>
    <lineage>
        <taxon>Eukaryota</taxon>
        <taxon>Fungi</taxon>
        <taxon>Fungi incertae sedis</taxon>
        <taxon>Mucoromycota</taxon>
        <taxon>Mucoromycotina</taxon>
        <taxon>Mucoromycetes</taxon>
        <taxon>Mucorales</taxon>
        <taxon>Mucorineae</taxon>
        <taxon>Mucoraceae</taxon>
        <taxon>Apophysomyces</taxon>
    </lineage>
</organism>
<accession>A0A8H7BN78</accession>
<evidence type="ECO:0000256" key="6">
    <source>
        <dbReference type="ARBA" id="ARBA00023163"/>
    </source>
</evidence>
<feature type="region of interest" description="Disordered" evidence="9">
    <location>
        <begin position="449"/>
        <end position="470"/>
    </location>
</feature>
<feature type="region of interest" description="Disordered" evidence="9">
    <location>
        <begin position="217"/>
        <end position="261"/>
    </location>
</feature>
<evidence type="ECO:0000313" key="11">
    <source>
        <dbReference type="EMBL" id="KAF7723232.1"/>
    </source>
</evidence>
<dbReference type="Pfam" id="PF08550">
    <property type="entry name" value="GATA_AreA"/>
    <property type="match status" value="1"/>
</dbReference>
<evidence type="ECO:0000256" key="7">
    <source>
        <dbReference type="ARBA" id="ARBA00023242"/>
    </source>
</evidence>
<feature type="region of interest" description="Disordered" evidence="9">
    <location>
        <begin position="173"/>
        <end position="194"/>
    </location>
</feature>
<dbReference type="PROSITE" id="PS50114">
    <property type="entry name" value="GATA_ZN_FINGER_2"/>
    <property type="match status" value="1"/>
</dbReference>
<dbReference type="Gene3D" id="3.30.50.10">
    <property type="entry name" value="Erythroid Transcription Factor GATA-1, subunit A"/>
    <property type="match status" value="1"/>
</dbReference>
<dbReference type="CDD" id="cd00202">
    <property type="entry name" value="ZnF_GATA"/>
    <property type="match status" value="1"/>
</dbReference>
<dbReference type="GO" id="GO:0000981">
    <property type="term" value="F:DNA-binding transcription factor activity, RNA polymerase II-specific"/>
    <property type="evidence" value="ECO:0007669"/>
    <property type="project" value="TreeGrafter"/>
</dbReference>
<evidence type="ECO:0000256" key="8">
    <source>
        <dbReference type="PROSITE-ProRule" id="PRU00094"/>
    </source>
</evidence>
<dbReference type="GO" id="GO:0008270">
    <property type="term" value="F:zinc ion binding"/>
    <property type="evidence" value="ECO:0007669"/>
    <property type="project" value="UniProtKB-KW"/>
</dbReference>
<evidence type="ECO:0000259" key="10">
    <source>
        <dbReference type="PROSITE" id="PS50114"/>
    </source>
</evidence>
<feature type="region of interest" description="Disordered" evidence="9">
    <location>
        <begin position="75"/>
        <end position="96"/>
    </location>
</feature>
<dbReference type="Proteomes" id="UP000605846">
    <property type="component" value="Unassembled WGS sequence"/>
</dbReference>
<evidence type="ECO:0000256" key="5">
    <source>
        <dbReference type="ARBA" id="ARBA00023015"/>
    </source>
</evidence>
<proteinExistence type="predicted"/>
<dbReference type="GO" id="GO:0005634">
    <property type="term" value="C:nucleus"/>
    <property type="evidence" value="ECO:0007669"/>
    <property type="project" value="UniProtKB-SubCell"/>
</dbReference>
<keyword evidence="2" id="KW-0479">Metal-binding</keyword>
<evidence type="ECO:0000256" key="3">
    <source>
        <dbReference type="ARBA" id="ARBA00022771"/>
    </source>
</evidence>
<dbReference type="Pfam" id="PF00320">
    <property type="entry name" value="GATA"/>
    <property type="match status" value="1"/>
</dbReference>
<feature type="domain" description="GATA-type" evidence="10">
    <location>
        <begin position="256"/>
        <end position="309"/>
    </location>
</feature>
<dbReference type="GO" id="GO:0000122">
    <property type="term" value="P:negative regulation of transcription by RNA polymerase II"/>
    <property type="evidence" value="ECO:0007669"/>
    <property type="project" value="TreeGrafter"/>
</dbReference>
<comment type="subcellular location">
    <subcellularLocation>
        <location evidence="1">Nucleus</location>
    </subcellularLocation>
</comment>
<gene>
    <name evidence="11" type="ORF">EC973_002170</name>
</gene>
<feature type="compositionally biased region" description="Basic and acidic residues" evidence="9">
    <location>
        <begin position="177"/>
        <end position="188"/>
    </location>
</feature>
<evidence type="ECO:0000256" key="1">
    <source>
        <dbReference type="ARBA" id="ARBA00004123"/>
    </source>
</evidence>
<feature type="compositionally biased region" description="Basic residues" evidence="9">
    <location>
        <begin position="358"/>
        <end position="367"/>
    </location>
</feature>
<dbReference type="InterPro" id="IPR013088">
    <property type="entry name" value="Znf_NHR/GATA"/>
</dbReference>
<evidence type="ECO:0000256" key="2">
    <source>
        <dbReference type="ARBA" id="ARBA00022723"/>
    </source>
</evidence>
<protein>
    <recommendedName>
        <fullName evidence="10">GATA-type domain-containing protein</fullName>
    </recommendedName>
</protein>
<dbReference type="PRINTS" id="PR00619">
    <property type="entry name" value="GATAZNFINGER"/>
</dbReference>
<dbReference type="PANTHER" id="PTHR10071:SF281">
    <property type="entry name" value="BOX A-BINDING FACTOR-RELATED"/>
    <property type="match status" value="1"/>
</dbReference>
<keyword evidence="7" id="KW-0539">Nucleus</keyword>
<evidence type="ECO:0000313" key="12">
    <source>
        <dbReference type="Proteomes" id="UP000605846"/>
    </source>
</evidence>
<feature type="compositionally biased region" description="Basic residues" evidence="9">
    <location>
        <begin position="308"/>
        <end position="318"/>
    </location>
</feature>
<feature type="compositionally biased region" description="Low complexity" evidence="9">
    <location>
        <begin position="237"/>
        <end position="252"/>
    </location>
</feature>
<dbReference type="InterPro" id="IPR039355">
    <property type="entry name" value="Transcription_factor_GATA"/>
</dbReference>